<reference evidence="2 3" key="1">
    <citation type="submission" date="2014-11" db="EMBL/GenBank/DDBJ databases">
        <authorList>
            <person name="Zhu J."/>
            <person name="Qi W."/>
            <person name="Song R."/>
        </authorList>
    </citation>
    <scope>NUCLEOTIDE SEQUENCE [LARGE SCALE GENOMIC DNA]</scope>
</reference>
<gene>
    <name evidence="2" type="ORF">Vbra_9630</name>
</gene>
<dbReference type="AlphaFoldDB" id="A0A0G4G2B8"/>
<dbReference type="InParanoid" id="A0A0G4G2B8"/>
<organism evidence="2 3">
    <name type="scientific">Vitrella brassicaformis (strain CCMP3155)</name>
    <dbReference type="NCBI Taxonomy" id="1169540"/>
    <lineage>
        <taxon>Eukaryota</taxon>
        <taxon>Sar</taxon>
        <taxon>Alveolata</taxon>
        <taxon>Colpodellida</taxon>
        <taxon>Vitrellaceae</taxon>
        <taxon>Vitrella</taxon>
    </lineage>
</organism>
<proteinExistence type="predicted"/>
<keyword evidence="3" id="KW-1185">Reference proteome</keyword>
<feature type="region of interest" description="Disordered" evidence="1">
    <location>
        <begin position="1"/>
        <end position="82"/>
    </location>
</feature>
<feature type="region of interest" description="Disordered" evidence="1">
    <location>
        <begin position="233"/>
        <end position="394"/>
    </location>
</feature>
<dbReference type="EMBL" id="CDMY01000552">
    <property type="protein sequence ID" value="CEM22130.1"/>
    <property type="molecule type" value="Genomic_DNA"/>
</dbReference>
<dbReference type="VEuPathDB" id="CryptoDB:Vbra_9630"/>
<feature type="region of interest" description="Disordered" evidence="1">
    <location>
        <begin position="407"/>
        <end position="444"/>
    </location>
</feature>
<feature type="compositionally biased region" description="Gly residues" evidence="1">
    <location>
        <begin position="103"/>
        <end position="112"/>
    </location>
</feature>
<feature type="region of interest" description="Disordered" evidence="1">
    <location>
        <begin position="101"/>
        <end position="200"/>
    </location>
</feature>
<sequence length="444" mass="46069">MMHDKRNFHPGGGRAVNPGQPAGRHNVGEEGFIGEAREREGQVTQVVPNGGEGRGAGRDGDRNETAVGEAARDTAPDASPGLPLHVASLAHTDLSVGAPAAAAGGGVVGGTQEGDEGTGVNAADQETLTRGRQTIAGVNGNSAPVVPPKPKQPAATLTVSSSSFPAHRPSLSLDRQNLGNSGCLASNARAHPHSHTNNQRQAPIISDHYSRNTIPPTDSTTTERPSLLNHIKASKENRAGRNGCQAGQGQLTKSKNKDRPTGRGLSETAVASRMLRGSVPPSHSTQPSSTRLTTHQNHRTGAVPKHVTPVEVGGSGDGRRAGNSAAGRLPEGSRVRIPPGGTHTAVRYRPGVPKKRSNGLATTNGSSNGGPPTNPWNRQTTAGTSDGQSASNTQPLIVGSSYLSRPSATLFSTQNGTSRHQHKQHRQTPSTSTKPRCLPAARWV</sequence>
<name>A0A0G4G2B8_VITBC</name>
<protein>
    <submittedName>
        <fullName evidence="2">Uncharacterized protein</fullName>
    </submittedName>
</protein>
<evidence type="ECO:0000313" key="3">
    <source>
        <dbReference type="Proteomes" id="UP000041254"/>
    </source>
</evidence>
<accession>A0A0G4G2B8</accession>
<feature type="compositionally biased region" description="Basic and acidic residues" evidence="1">
    <location>
        <begin position="55"/>
        <end position="75"/>
    </location>
</feature>
<evidence type="ECO:0000313" key="2">
    <source>
        <dbReference type="EMBL" id="CEM22130.1"/>
    </source>
</evidence>
<feature type="compositionally biased region" description="Polar residues" evidence="1">
    <location>
        <begin position="407"/>
        <end position="418"/>
    </location>
</feature>
<feature type="compositionally biased region" description="Polar residues" evidence="1">
    <location>
        <begin position="281"/>
        <end position="295"/>
    </location>
</feature>
<dbReference type="Proteomes" id="UP000041254">
    <property type="component" value="Unassembled WGS sequence"/>
</dbReference>
<dbReference type="PhylomeDB" id="A0A0G4G2B8"/>
<feature type="compositionally biased region" description="Polar residues" evidence="1">
    <location>
        <begin position="359"/>
        <end position="394"/>
    </location>
</feature>
<feature type="compositionally biased region" description="Polar residues" evidence="1">
    <location>
        <begin position="173"/>
        <end position="184"/>
    </location>
</feature>
<evidence type="ECO:0000256" key="1">
    <source>
        <dbReference type="SAM" id="MobiDB-lite"/>
    </source>
</evidence>